<sequence>MKSLMVLACAFALPGIAVAADHGPVFSYATPVNSQRELSFDTGIFGRSGSQGTQFSTGSGFGYGITPHLTLNAFLPATFGSGSLPESRIVPGSEWSAGASWRFQHLVTSVGKRIESTASLGVVVPGPQQDSGVLANLHRAPGVAGALATGLASRSQYAWIGGGYTRFAEASHDRRPDTISWSGVYGYRPARLRRGYDKWDYRGFAEFTGEHTGNVRTNGAILPSSSTTTLWLGPSVLAIFKNIAISGGVQAPLVRDASESIYGREHVRFAINFSYLKYSAHTSSH</sequence>
<organism evidence="2 3">
    <name type="scientific">Edaphobacter aggregans</name>
    <dbReference type="NCBI Taxonomy" id="570835"/>
    <lineage>
        <taxon>Bacteria</taxon>
        <taxon>Pseudomonadati</taxon>
        <taxon>Acidobacteriota</taxon>
        <taxon>Terriglobia</taxon>
        <taxon>Terriglobales</taxon>
        <taxon>Acidobacteriaceae</taxon>
        <taxon>Edaphobacter</taxon>
    </lineage>
</organism>
<dbReference type="Proteomes" id="UP000269669">
    <property type="component" value="Unassembled WGS sequence"/>
</dbReference>
<dbReference type="AlphaFoldDB" id="A0A3R9R2K6"/>
<evidence type="ECO:0000313" key="2">
    <source>
        <dbReference type="EMBL" id="RSL16438.1"/>
    </source>
</evidence>
<reference evidence="2 3" key="1">
    <citation type="submission" date="2018-12" db="EMBL/GenBank/DDBJ databases">
        <title>Sequencing of bacterial isolates from soil warming experiment in Harvard Forest, Massachusetts, USA.</title>
        <authorList>
            <person name="Deangelis K."/>
        </authorList>
    </citation>
    <scope>NUCLEOTIDE SEQUENCE [LARGE SCALE GENOMIC DNA]</scope>
    <source>
        <strain evidence="2 3">EB153</strain>
    </source>
</reference>
<protein>
    <recommendedName>
        <fullName evidence="4">Outer membrane scaffolding protein for murein synthesis (MipA/OmpV family)</fullName>
    </recommendedName>
</protein>
<gene>
    <name evidence="2" type="ORF">EDE15_1953</name>
</gene>
<keyword evidence="3" id="KW-1185">Reference proteome</keyword>
<accession>A0A3R9R2K6</accession>
<name>A0A3R9R2K6_9BACT</name>
<evidence type="ECO:0000256" key="1">
    <source>
        <dbReference type="SAM" id="SignalP"/>
    </source>
</evidence>
<proteinExistence type="predicted"/>
<dbReference type="EMBL" id="RSDW01000001">
    <property type="protein sequence ID" value="RSL16438.1"/>
    <property type="molecule type" value="Genomic_DNA"/>
</dbReference>
<comment type="caution">
    <text evidence="2">The sequence shown here is derived from an EMBL/GenBank/DDBJ whole genome shotgun (WGS) entry which is preliminary data.</text>
</comment>
<keyword evidence="1" id="KW-0732">Signal</keyword>
<feature type="chain" id="PRO_5018644894" description="Outer membrane scaffolding protein for murein synthesis (MipA/OmpV family)" evidence="1">
    <location>
        <begin position="20"/>
        <end position="285"/>
    </location>
</feature>
<evidence type="ECO:0000313" key="3">
    <source>
        <dbReference type="Proteomes" id="UP000269669"/>
    </source>
</evidence>
<evidence type="ECO:0008006" key="4">
    <source>
        <dbReference type="Google" id="ProtNLM"/>
    </source>
</evidence>
<dbReference type="OrthoDB" id="108585at2"/>
<feature type="signal peptide" evidence="1">
    <location>
        <begin position="1"/>
        <end position="19"/>
    </location>
</feature>
<dbReference type="RefSeq" id="WP_125485041.1">
    <property type="nucleotide sequence ID" value="NZ_RSDW01000001.1"/>
</dbReference>